<comment type="catalytic activity">
    <reaction evidence="3 4">
        <text>a 2'-deoxyribonucleoside 5'-diphosphate + [thioredoxin]-disulfide + H2O = a ribonucleoside 5'-diphosphate + [thioredoxin]-dithiol</text>
        <dbReference type="Rhea" id="RHEA:23252"/>
        <dbReference type="Rhea" id="RHEA-COMP:10698"/>
        <dbReference type="Rhea" id="RHEA-COMP:10700"/>
        <dbReference type="ChEBI" id="CHEBI:15377"/>
        <dbReference type="ChEBI" id="CHEBI:29950"/>
        <dbReference type="ChEBI" id="CHEBI:50058"/>
        <dbReference type="ChEBI" id="CHEBI:57930"/>
        <dbReference type="ChEBI" id="CHEBI:73316"/>
        <dbReference type="EC" id="1.17.4.1"/>
    </reaction>
</comment>
<dbReference type="GO" id="GO:0004748">
    <property type="term" value="F:ribonucleoside-diphosphate reductase activity, thioredoxin disulfide as acceptor"/>
    <property type="evidence" value="ECO:0007669"/>
    <property type="project" value="UniProtKB-EC"/>
</dbReference>
<dbReference type="InterPro" id="IPR000358">
    <property type="entry name" value="RNR_small_fam"/>
</dbReference>
<keyword evidence="6" id="KW-1185">Reference proteome</keyword>
<dbReference type="Gene3D" id="1.10.620.20">
    <property type="entry name" value="Ribonucleotide Reductase, subunit A"/>
    <property type="match status" value="1"/>
</dbReference>
<comment type="function">
    <text evidence="4">Provides the precursors necessary for DNA synthesis. Catalyzes the biosynthesis of deoxyribonucleotides from the corresponding ribonucleotides.</text>
</comment>
<dbReference type="InterPro" id="IPR030475">
    <property type="entry name" value="RNR_small_AS"/>
</dbReference>
<evidence type="ECO:0000256" key="3">
    <source>
        <dbReference type="ARBA" id="ARBA00047754"/>
    </source>
</evidence>
<comment type="caution">
    <text evidence="5">The sequence shown here is derived from an EMBL/GenBank/DDBJ whole genome shotgun (WGS) entry which is preliminary data.</text>
</comment>
<dbReference type="PANTHER" id="PTHR23409">
    <property type="entry name" value="RIBONUCLEOSIDE-DIPHOSPHATE REDUCTASE SMALL CHAIN"/>
    <property type="match status" value="1"/>
</dbReference>
<dbReference type="EMBL" id="JBHTLU010000013">
    <property type="protein sequence ID" value="MFD1220342.1"/>
    <property type="molecule type" value="Genomic_DNA"/>
</dbReference>
<dbReference type="Proteomes" id="UP001597180">
    <property type="component" value="Unassembled WGS sequence"/>
</dbReference>
<dbReference type="SUPFAM" id="SSF47240">
    <property type="entry name" value="Ferritin-like"/>
    <property type="match status" value="1"/>
</dbReference>
<proteinExistence type="inferred from homology"/>
<keyword evidence="4 5" id="KW-0560">Oxidoreductase</keyword>
<evidence type="ECO:0000256" key="4">
    <source>
        <dbReference type="PIRNR" id="PIRNR000355"/>
    </source>
</evidence>
<evidence type="ECO:0000313" key="5">
    <source>
        <dbReference type="EMBL" id="MFD1220342.1"/>
    </source>
</evidence>
<dbReference type="Pfam" id="PF00268">
    <property type="entry name" value="Ribonuc_red_sm"/>
    <property type="match status" value="1"/>
</dbReference>
<accession>A0ABW3UIV2</accession>
<evidence type="ECO:0000256" key="1">
    <source>
        <dbReference type="ARBA" id="ARBA00009303"/>
    </source>
</evidence>
<comment type="similarity">
    <text evidence="1 4">Belongs to the ribonucleoside diphosphate reductase small chain family.</text>
</comment>
<keyword evidence="4" id="KW-0215">Deoxyribonucleotide synthesis</keyword>
<dbReference type="PROSITE" id="PS00368">
    <property type="entry name" value="RIBORED_SMALL"/>
    <property type="match status" value="1"/>
</dbReference>
<sequence>MGSPLQGDLGGSSSLDQLQKKKLFNEHGDRDWGKRRMIGGNTTNLIELNNVKYDWATKMYRTMMNNFWIPEEIPLAQDAKDYKFLSPHERQSYDKIISFLIFLDSLQTANLPNINEYITAPEVNLCLTVQTFQEAVHSQSYSYILDSVVSAEARDDIYNQWREDKHLLRRNRFITDLYENFVEDPSTKNLMKTIMANYILEGIYFYSGFSFFYALGRQGKMLGTVSEIKYIQRDELTHLALFQNIFREIRKENPDIFTDELIEELRQMMRTAVNHEIEWGQYITNNNISGLSNEIIDQYIKYLSNERLRNLGLEILFPEVVEHPMKWVETFSNMNGIKTDFFEQKVTNYSKSSNMNWDDL</sequence>
<dbReference type="RefSeq" id="WP_345587026.1">
    <property type="nucleotide sequence ID" value="NZ_JBHSUK010000012.1"/>
</dbReference>
<name>A0ABW3UIV2_9BACL</name>
<dbReference type="NCBIfam" id="NF007184">
    <property type="entry name" value="PRK09614.1-3"/>
    <property type="match status" value="1"/>
</dbReference>
<organism evidence="5 6">
    <name type="scientific">Paenibacillus vulneris</name>
    <dbReference type="NCBI Taxonomy" id="1133364"/>
    <lineage>
        <taxon>Bacteria</taxon>
        <taxon>Bacillati</taxon>
        <taxon>Bacillota</taxon>
        <taxon>Bacilli</taxon>
        <taxon>Bacillales</taxon>
        <taxon>Paenibacillaceae</taxon>
        <taxon>Paenibacillus</taxon>
    </lineage>
</organism>
<protein>
    <recommendedName>
        <fullName evidence="4">Ribonucleoside-diphosphate reductase subunit beta</fullName>
        <ecNumber evidence="4">1.17.4.1</ecNumber>
    </recommendedName>
</protein>
<dbReference type="PIRSF" id="PIRSF000355">
    <property type="entry name" value="NrdB"/>
    <property type="match status" value="1"/>
</dbReference>
<dbReference type="InterPro" id="IPR009078">
    <property type="entry name" value="Ferritin-like_SF"/>
</dbReference>
<evidence type="ECO:0000256" key="2">
    <source>
        <dbReference type="ARBA" id="ARBA00011209"/>
    </source>
</evidence>
<dbReference type="PANTHER" id="PTHR23409:SF18">
    <property type="entry name" value="RIBONUCLEOSIDE-DIPHOSPHATE REDUCTASE SUBUNIT M2"/>
    <property type="match status" value="1"/>
</dbReference>
<evidence type="ECO:0000313" key="6">
    <source>
        <dbReference type="Proteomes" id="UP001597180"/>
    </source>
</evidence>
<gene>
    <name evidence="5" type="ORF">ACFQ4B_09440</name>
</gene>
<keyword evidence="4" id="KW-0479">Metal-binding</keyword>
<dbReference type="InterPro" id="IPR033909">
    <property type="entry name" value="RNR_small"/>
</dbReference>
<dbReference type="CDD" id="cd01049">
    <property type="entry name" value="RNRR2"/>
    <property type="match status" value="1"/>
</dbReference>
<dbReference type="InterPro" id="IPR012348">
    <property type="entry name" value="RNR-like"/>
</dbReference>
<comment type="cofactor">
    <cofactor evidence="4">
        <name>Fe cation</name>
        <dbReference type="ChEBI" id="CHEBI:24875"/>
    </cofactor>
    <text evidence="4">Binds 2 iron ions per subunit.</text>
</comment>
<reference evidence="6" key="1">
    <citation type="journal article" date="2019" name="Int. J. Syst. Evol. Microbiol.">
        <title>The Global Catalogue of Microorganisms (GCM) 10K type strain sequencing project: providing services to taxonomists for standard genome sequencing and annotation.</title>
        <authorList>
            <consortium name="The Broad Institute Genomics Platform"/>
            <consortium name="The Broad Institute Genome Sequencing Center for Infectious Disease"/>
            <person name="Wu L."/>
            <person name="Ma J."/>
        </authorList>
    </citation>
    <scope>NUCLEOTIDE SEQUENCE [LARGE SCALE GENOMIC DNA]</scope>
    <source>
        <strain evidence="6">CCUG 53270</strain>
    </source>
</reference>
<keyword evidence="4" id="KW-0408">Iron</keyword>
<dbReference type="EC" id="1.17.4.1" evidence="4"/>
<comment type="subunit">
    <text evidence="2">Tetramer of two alpha and two beta subunits.</text>
</comment>